<accession>A0A1I4YRY5</accession>
<evidence type="ECO:0000313" key="8">
    <source>
        <dbReference type="Proteomes" id="UP000198769"/>
    </source>
</evidence>
<dbReference type="RefSeq" id="WP_090024844.1">
    <property type="nucleotide sequence ID" value="NZ_FOVD01000003.1"/>
</dbReference>
<dbReference type="InterPro" id="IPR051446">
    <property type="entry name" value="HTH_trans_reg/aminotransferase"/>
</dbReference>
<dbReference type="InterPro" id="IPR036388">
    <property type="entry name" value="WH-like_DNA-bd_sf"/>
</dbReference>
<dbReference type="GO" id="GO:0008483">
    <property type="term" value="F:transaminase activity"/>
    <property type="evidence" value="ECO:0007669"/>
    <property type="project" value="UniProtKB-KW"/>
</dbReference>
<dbReference type="OrthoDB" id="594134at2"/>
<name>A0A1I4YRY5_CHROL</name>
<sequence length="471" mass="54151">MLRRWKLDLKIDERLSQFPIYMQIAETIIGAIQSGMLKSGDFLPGSRKTALLFNANRNTVIEAYHFLEHEGWVISKQRVGIFVADIPDHKQNNFSEKNIYNYAYENEENKLAFDQGLPDPFFSPVGELVREYRSVLKRIQKQKIAIYNHEAIGYKKLRIALSQMLNQQRRIVSDENNICITRGSQMALFLVSQCLLSENDCVIVEHPGYSLAWDTFKYAGATVLFASVDQDGILTSEIEKYIKEGNKIKAVYVCANGQFPTMAVLSNARRKRLIDLSNQYGFYIIEDDYCIDLNYTDKPILPLCSTDNIMNYVYIETFSRSVSPILKMGYMVGSHDFIGKVARLRKMIDISGDGIMERVFFNLIRDGIFTKCLKKSVVLYKAKRDFVDTVLQKYLKNKITYQKPDLGLGYWIVPHKETVDYNLISKDLELNGIKIISSDYYKFAGKGFFLSFGSAKEDKLEQGIKILAKFL</sequence>
<dbReference type="Pfam" id="PF00266">
    <property type="entry name" value="Aminotran_5"/>
    <property type="match status" value="1"/>
</dbReference>
<dbReference type="CDD" id="cd07377">
    <property type="entry name" value="WHTH_GntR"/>
    <property type="match status" value="1"/>
</dbReference>
<proteinExistence type="inferred from homology"/>
<evidence type="ECO:0000259" key="6">
    <source>
        <dbReference type="PROSITE" id="PS50949"/>
    </source>
</evidence>
<dbReference type="InterPro" id="IPR000192">
    <property type="entry name" value="Aminotrans_V_dom"/>
</dbReference>
<evidence type="ECO:0000313" key="7">
    <source>
        <dbReference type="EMBL" id="SFN40795.1"/>
    </source>
</evidence>
<keyword evidence="2" id="KW-0663">Pyridoxal phosphate</keyword>
<protein>
    <submittedName>
        <fullName evidence="7">GntR family transcriptional regulator / MocR family aminotransferase</fullName>
    </submittedName>
</protein>
<keyword evidence="5" id="KW-0804">Transcription</keyword>
<keyword evidence="4" id="KW-0238">DNA-binding</keyword>
<dbReference type="GO" id="GO:0003677">
    <property type="term" value="F:DNA binding"/>
    <property type="evidence" value="ECO:0007669"/>
    <property type="project" value="UniProtKB-KW"/>
</dbReference>
<dbReference type="Proteomes" id="UP000198769">
    <property type="component" value="Unassembled WGS sequence"/>
</dbReference>
<evidence type="ECO:0000256" key="4">
    <source>
        <dbReference type="ARBA" id="ARBA00023125"/>
    </source>
</evidence>
<dbReference type="Pfam" id="PF00392">
    <property type="entry name" value="GntR"/>
    <property type="match status" value="1"/>
</dbReference>
<evidence type="ECO:0000256" key="5">
    <source>
        <dbReference type="ARBA" id="ARBA00023163"/>
    </source>
</evidence>
<dbReference type="InterPro" id="IPR036390">
    <property type="entry name" value="WH_DNA-bd_sf"/>
</dbReference>
<dbReference type="Gene3D" id="3.40.640.10">
    <property type="entry name" value="Type I PLP-dependent aspartate aminotransferase-like (Major domain)"/>
    <property type="match status" value="1"/>
</dbReference>
<gene>
    <name evidence="7" type="ORF">SAMN05421594_2641</name>
</gene>
<dbReference type="InterPro" id="IPR000524">
    <property type="entry name" value="Tscrpt_reg_HTH_GntR"/>
</dbReference>
<dbReference type="AlphaFoldDB" id="A0A1I4YRY5"/>
<dbReference type="PANTHER" id="PTHR46577:SF1">
    <property type="entry name" value="HTH-TYPE TRANSCRIPTIONAL REGULATORY PROTEIN GABR"/>
    <property type="match status" value="1"/>
</dbReference>
<dbReference type="InterPro" id="IPR015424">
    <property type="entry name" value="PyrdxlP-dep_Trfase"/>
</dbReference>
<feature type="domain" description="HTH gntR-type" evidence="6">
    <location>
        <begin position="18"/>
        <end position="86"/>
    </location>
</feature>
<dbReference type="PANTHER" id="PTHR46577">
    <property type="entry name" value="HTH-TYPE TRANSCRIPTIONAL REGULATORY PROTEIN GABR"/>
    <property type="match status" value="1"/>
</dbReference>
<keyword evidence="3" id="KW-0805">Transcription regulation</keyword>
<reference evidence="8" key="1">
    <citation type="submission" date="2016-10" db="EMBL/GenBank/DDBJ databases">
        <authorList>
            <person name="Varghese N."/>
            <person name="Submissions S."/>
        </authorList>
    </citation>
    <scope>NUCLEOTIDE SEQUENCE [LARGE SCALE GENOMIC DNA]</scope>
    <source>
        <strain evidence="8">DSM 25575</strain>
    </source>
</reference>
<organism evidence="7 8">
    <name type="scientific">Chryseobacterium oleae</name>
    <dbReference type="NCBI Taxonomy" id="491207"/>
    <lineage>
        <taxon>Bacteria</taxon>
        <taxon>Pseudomonadati</taxon>
        <taxon>Bacteroidota</taxon>
        <taxon>Flavobacteriia</taxon>
        <taxon>Flavobacteriales</taxon>
        <taxon>Weeksellaceae</taxon>
        <taxon>Chryseobacterium group</taxon>
        <taxon>Chryseobacterium</taxon>
    </lineage>
</organism>
<dbReference type="Gene3D" id="1.10.10.10">
    <property type="entry name" value="Winged helix-like DNA-binding domain superfamily/Winged helix DNA-binding domain"/>
    <property type="match status" value="1"/>
</dbReference>
<evidence type="ECO:0000256" key="3">
    <source>
        <dbReference type="ARBA" id="ARBA00023015"/>
    </source>
</evidence>
<dbReference type="SUPFAM" id="SSF46785">
    <property type="entry name" value="Winged helix' DNA-binding domain"/>
    <property type="match status" value="1"/>
</dbReference>
<dbReference type="SMART" id="SM00345">
    <property type="entry name" value="HTH_GNTR"/>
    <property type="match status" value="1"/>
</dbReference>
<dbReference type="PROSITE" id="PS50949">
    <property type="entry name" value="HTH_GNTR"/>
    <property type="match status" value="1"/>
</dbReference>
<evidence type="ECO:0000256" key="1">
    <source>
        <dbReference type="ARBA" id="ARBA00005384"/>
    </source>
</evidence>
<dbReference type="GO" id="GO:0003700">
    <property type="term" value="F:DNA-binding transcription factor activity"/>
    <property type="evidence" value="ECO:0007669"/>
    <property type="project" value="InterPro"/>
</dbReference>
<dbReference type="InterPro" id="IPR015421">
    <property type="entry name" value="PyrdxlP-dep_Trfase_major"/>
</dbReference>
<keyword evidence="7" id="KW-0808">Transferase</keyword>
<keyword evidence="8" id="KW-1185">Reference proteome</keyword>
<keyword evidence="7" id="KW-0032">Aminotransferase</keyword>
<evidence type="ECO:0000256" key="2">
    <source>
        <dbReference type="ARBA" id="ARBA00022898"/>
    </source>
</evidence>
<dbReference type="EMBL" id="FOVD01000003">
    <property type="protein sequence ID" value="SFN40795.1"/>
    <property type="molecule type" value="Genomic_DNA"/>
</dbReference>
<comment type="similarity">
    <text evidence="1">In the C-terminal section; belongs to the class-I pyridoxal-phosphate-dependent aminotransferase family.</text>
</comment>
<dbReference type="SUPFAM" id="SSF53383">
    <property type="entry name" value="PLP-dependent transferases"/>
    <property type="match status" value="1"/>
</dbReference>
<dbReference type="CDD" id="cd00609">
    <property type="entry name" value="AAT_like"/>
    <property type="match status" value="1"/>
</dbReference>